<evidence type="ECO:0000256" key="3">
    <source>
        <dbReference type="ARBA" id="ARBA00022840"/>
    </source>
</evidence>
<dbReference type="InterPro" id="IPR027417">
    <property type="entry name" value="P-loop_NTPase"/>
</dbReference>
<feature type="domain" description="ABC transporter" evidence="4">
    <location>
        <begin position="4"/>
        <end position="244"/>
    </location>
</feature>
<gene>
    <name evidence="5" type="ORF">SAMN02745110_02088</name>
</gene>
<dbReference type="SUPFAM" id="SSF52540">
    <property type="entry name" value="P-loop containing nucleoside triphosphate hydrolases"/>
    <property type="match status" value="1"/>
</dbReference>
<organism evidence="5 6">
    <name type="scientific">Eubacterium ruminantium</name>
    <dbReference type="NCBI Taxonomy" id="42322"/>
    <lineage>
        <taxon>Bacteria</taxon>
        <taxon>Bacillati</taxon>
        <taxon>Bacillota</taxon>
        <taxon>Clostridia</taxon>
        <taxon>Eubacteriales</taxon>
        <taxon>Eubacteriaceae</taxon>
        <taxon>Eubacterium</taxon>
    </lineage>
</organism>
<dbReference type="GO" id="GO:0005886">
    <property type="term" value="C:plasma membrane"/>
    <property type="evidence" value="ECO:0007669"/>
    <property type="project" value="TreeGrafter"/>
</dbReference>
<protein>
    <submittedName>
        <fullName evidence="5">Putative ABC transport system ATP-binding protein</fullName>
    </submittedName>
</protein>
<keyword evidence="2" id="KW-0547">Nucleotide-binding</keyword>
<evidence type="ECO:0000259" key="4">
    <source>
        <dbReference type="PROSITE" id="PS50893"/>
    </source>
</evidence>
<keyword evidence="3 5" id="KW-0067">ATP-binding</keyword>
<keyword evidence="1" id="KW-0813">Transport</keyword>
<dbReference type="Pfam" id="PF00005">
    <property type="entry name" value="ABC_tran"/>
    <property type="match status" value="1"/>
</dbReference>
<dbReference type="OrthoDB" id="9802264at2"/>
<dbReference type="GO" id="GO:0005524">
    <property type="term" value="F:ATP binding"/>
    <property type="evidence" value="ECO:0007669"/>
    <property type="project" value="UniProtKB-KW"/>
</dbReference>
<dbReference type="PANTHER" id="PTHR24220:SF86">
    <property type="entry name" value="ABC TRANSPORTER ABCH.1"/>
    <property type="match status" value="1"/>
</dbReference>
<dbReference type="InterPro" id="IPR017911">
    <property type="entry name" value="MacB-like_ATP-bd"/>
</dbReference>
<sequence>MAALKVKDLCKTYEVNKRQINVLKNVSFNIDDGEMVAIMGPSGSGKSTLLYSVSGMDRATAGSVKFDNEEIADMSEKNLADYRLVKMGFIFQQMNMLKNLTVYDNIILPGYEAGGKKNRKIVDERAKELMRKMEISEIADNDITEISGGQLQRACICRSLINNPGILFADEPTGALNRNSSEEVMRMMIKLNSEGMTIMMVTHDMKSAAKCSRILYIVDGNIKGELELGKVESPKGDITEAEMKKREKTVNNWLVEMGW</sequence>
<dbReference type="CDD" id="cd03255">
    <property type="entry name" value="ABC_MJ0796_LolCDE_FtsE"/>
    <property type="match status" value="1"/>
</dbReference>
<reference evidence="5 6" key="1">
    <citation type="submission" date="2017-02" db="EMBL/GenBank/DDBJ databases">
        <authorList>
            <person name="Peterson S.W."/>
        </authorList>
    </citation>
    <scope>NUCLEOTIDE SEQUENCE [LARGE SCALE GENOMIC DNA]</scope>
    <source>
        <strain evidence="5 6">ATCC 17233</strain>
    </source>
</reference>
<dbReference type="GO" id="GO:0022857">
    <property type="term" value="F:transmembrane transporter activity"/>
    <property type="evidence" value="ECO:0007669"/>
    <property type="project" value="TreeGrafter"/>
</dbReference>
<dbReference type="EMBL" id="FUXA01000013">
    <property type="protein sequence ID" value="SJZ93401.1"/>
    <property type="molecule type" value="Genomic_DNA"/>
</dbReference>
<dbReference type="RefSeq" id="WP_078787893.1">
    <property type="nucleotide sequence ID" value="NZ_FMTO01000012.1"/>
</dbReference>
<evidence type="ECO:0000256" key="2">
    <source>
        <dbReference type="ARBA" id="ARBA00022741"/>
    </source>
</evidence>
<keyword evidence="6" id="KW-1185">Reference proteome</keyword>
<name>A0A1T4PQ16_9FIRM</name>
<dbReference type="GO" id="GO:0098796">
    <property type="term" value="C:membrane protein complex"/>
    <property type="evidence" value="ECO:0007669"/>
    <property type="project" value="UniProtKB-ARBA"/>
</dbReference>
<dbReference type="PANTHER" id="PTHR24220">
    <property type="entry name" value="IMPORT ATP-BINDING PROTEIN"/>
    <property type="match status" value="1"/>
</dbReference>
<evidence type="ECO:0000313" key="6">
    <source>
        <dbReference type="Proteomes" id="UP000189857"/>
    </source>
</evidence>
<dbReference type="AlphaFoldDB" id="A0A1T4PQ16"/>
<dbReference type="PROSITE" id="PS00211">
    <property type="entry name" value="ABC_TRANSPORTER_1"/>
    <property type="match status" value="1"/>
</dbReference>
<evidence type="ECO:0000313" key="5">
    <source>
        <dbReference type="EMBL" id="SJZ93401.1"/>
    </source>
</evidence>
<dbReference type="Proteomes" id="UP000189857">
    <property type="component" value="Unassembled WGS sequence"/>
</dbReference>
<dbReference type="PROSITE" id="PS50893">
    <property type="entry name" value="ABC_TRANSPORTER_2"/>
    <property type="match status" value="1"/>
</dbReference>
<dbReference type="InterPro" id="IPR003439">
    <property type="entry name" value="ABC_transporter-like_ATP-bd"/>
</dbReference>
<dbReference type="GO" id="GO:0016887">
    <property type="term" value="F:ATP hydrolysis activity"/>
    <property type="evidence" value="ECO:0007669"/>
    <property type="project" value="InterPro"/>
</dbReference>
<proteinExistence type="predicted"/>
<dbReference type="Gene3D" id="3.40.50.300">
    <property type="entry name" value="P-loop containing nucleotide triphosphate hydrolases"/>
    <property type="match status" value="1"/>
</dbReference>
<dbReference type="SMART" id="SM00382">
    <property type="entry name" value="AAA"/>
    <property type="match status" value="1"/>
</dbReference>
<accession>A0A1T4PQ16</accession>
<dbReference type="InterPro" id="IPR003593">
    <property type="entry name" value="AAA+_ATPase"/>
</dbReference>
<evidence type="ECO:0000256" key="1">
    <source>
        <dbReference type="ARBA" id="ARBA00022448"/>
    </source>
</evidence>
<dbReference type="FunFam" id="3.40.50.300:FF:000032">
    <property type="entry name" value="Export ABC transporter ATP-binding protein"/>
    <property type="match status" value="1"/>
</dbReference>
<dbReference type="InterPro" id="IPR015854">
    <property type="entry name" value="ABC_transpr_LolD-like"/>
</dbReference>
<dbReference type="InterPro" id="IPR017871">
    <property type="entry name" value="ABC_transporter-like_CS"/>
</dbReference>